<dbReference type="Proteomes" id="UP000224080">
    <property type="component" value="Unassembled WGS sequence"/>
</dbReference>
<dbReference type="InterPro" id="IPR041177">
    <property type="entry name" value="GEN1_C"/>
</dbReference>
<dbReference type="InterPro" id="IPR006084">
    <property type="entry name" value="XPG/Rad2"/>
</dbReference>
<feature type="compositionally biased region" description="Polar residues" evidence="3">
    <location>
        <begin position="756"/>
        <end position="769"/>
    </location>
</feature>
<dbReference type="InterPro" id="IPR006085">
    <property type="entry name" value="XPG_DNA_repair_N"/>
</dbReference>
<dbReference type="InterPro" id="IPR036279">
    <property type="entry name" value="5-3_exonuclease_C_sf"/>
</dbReference>
<dbReference type="PANTHER" id="PTHR11081">
    <property type="entry name" value="FLAP ENDONUCLEASE FAMILY MEMBER"/>
    <property type="match status" value="1"/>
</dbReference>
<sequence length="839" mass="92489">MGIPGLVQSLGPGERISLAKLAVDHLQRTSRPIRVAIDISIWLFQIQAGKGGTNPELRTLFYRLVRLTSLPVHPLFVYDGPQRPTYKRGKLIGRNTGVGDLGRVIRRSKYLIDLFRFPHHTAPGEAEAECARLQTSGVVDAVMSNDVDAIMFGSKVTIMNFSKENSSGTNAATHVTLYRTEGTGEEEKPNVPLDRGGMILFALLSGGDYLPAGVPKCGPKLAGEIVQAGFGNELLQAIEGSPSEVAIKLGKWRERLQNELHENGEGYFRSKHKAVQIPDNFPDLKVLRDYTHPVVSSLEKINEVRQSFKWDQAIDIEGLRNFVGKDFGWQRGSARRLTKILAAPLVCNRLRLCVPLLANLDSLPPNEPTKGAQFCGQRFHYSTDGLSELRLEFIPSDIVGLDLKYEPTATGTQQDSETEDIDNLETEDDVANPNPETRRQTSYDPTQKDRVWVFEAIAEIGMPEAVNIWNTRKQEKLAGVEKRAARKRAPRVTKPKVVDPKMKFGEIMKYGTIVKSRGTAVTNCRSFSSQKAAYRNDSTNTNENAFRLHSQFSELPSSQSYSSSYGDPLAPLKSSNETASTNTKAAWDFECSNESDLYDTSIETIGKSMFDMQISSNAQESSPTNRDLSPGVSHKAAGSRTITSVNPQIQIRNKSEGISNISQLIQNLDIKQENNATKLNTFTPSSRSSISDSDLSTAGDILSQISALKIQTHKGDKCSGPSHTTTKNGVTSPDNPPASAAADLPSNDDRKHLSSKTENGSQAANSPVQRSALSVIETYKGYWTYRQNTSEDDEYFSPEAPSNHHKGEGRNSRPKNTLDKKLGKMKLKGRVSILDLSEE</sequence>
<evidence type="ECO:0000313" key="6">
    <source>
        <dbReference type="EMBL" id="PGH07199.1"/>
    </source>
</evidence>
<keyword evidence="2" id="KW-0378">Hydrolase</keyword>
<dbReference type="Pfam" id="PF00752">
    <property type="entry name" value="XPG_N"/>
    <property type="match status" value="1"/>
</dbReference>
<dbReference type="CDD" id="cd09906">
    <property type="entry name" value="H3TH_YEN1"/>
    <property type="match status" value="1"/>
</dbReference>
<name>A0A2B7XE49_9EURO</name>
<dbReference type="GO" id="GO:0006281">
    <property type="term" value="P:DNA repair"/>
    <property type="evidence" value="ECO:0007669"/>
    <property type="project" value="UniProtKB-ARBA"/>
</dbReference>
<feature type="region of interest" description="Disordered" evidence="3">
    <location>
        <begin position="792"/>
        <end position="839"/>
    </location>
</feature>
<keyword evidence="1" id="KW-0540">Nuclease</keyword>
<feature type="region of interest" description="Disordered" evidence="3">
    <location>
        <begin position="556"/>
        <end position="577"/>
    </location>
</feature>
<feature type="region of interest" description="Disordered" evidence="3">
    <location>
        <begin position="712"/>
        <end position="769"/>
    </location>
</feature>
<dbReference type="FunFam" id="3.40.50.1010:FF:000037">
    <property type="entry name" value="Rad2-like endonuclease, putative (AFU_orthologue AFUA_3G13260)"/>
    <property type="match status" value="1"/>
</dbReference>
<dbReference type="GO" id="GO:0017108">
    <property type="term" value="F:5'-flap endonuclease activity"/>
    <property type="evidence" value="ECO:0007669"/>
    <property type="project" value="TreeGrafter"/>
</dbReference>
<dbReference type="PRINTS" id="PR00853">
    <property type="entry name" value="XPGRADSUPER"/>
</dbReference>
<organism evidence="6 7">
    <name type="scientific">Blastomyces parvus</name>
    <dbReference type="NCBI Taxonomy" id="2060905"/>
    <lineage>
        <taxon>Eukaryota</taxon>
        <taxon>Fungi</taxon>
        <taxon>Dikarya</taxon>
        <taxon>Ascomycota</taxon>
        <taxon>Pezizomycotina</taxon>
        <taxon>Eurotiomycetes</taxon>
        <taxon>Eurotiomycetidae</taxon>
        <taxon>Onygenales</taxon>
        <taxon>Ajellomycetaceae</taxon>
        <taxon>Blastomyces</taxon>
    </lineage>
</organism>
<comment type="caution">
    <text evidence="6">The sequence shown here is derived from an EMBL/GenBank/DDBJ whole genome shotgun (WGS) entry which is preliminary data.</text>
</comment>
<feature type="compositionally biased region" description="Acidic residues" evidence="3">
    <location>
        <begin position="416"/>
        <end position="430"/>
    </location>
</feature>
<dbReference type="EMBL" id="PDNC01000016">
    <property type="protein sequence ID" value="PGH07199.1"/>
    <property type="molecule type" value="Genomic_DNA"/>
</dbReference>
<evidence type="ECO:0000313" key="7">
    <source>
        <dbReference type="Proteomes" id="UP000224080"/>
    </source>
</evidence>
<feature type="region of interest" description="Disordered" evidence="3">
    <location>
        <begin position="405"/>
        <end position="445"/>
    </location>
</feature>
<dbReference type="Gene3D" id="3.40.50.1010">
    <property type="entry name" value="5'-nuclease"/>
    <property type="match status" value="2"/>
</dbReference>
<dbReference type="InterPro" id="IPR037316">
    <property type="entry name" value="Yen1_H3TH"/>
</dbReference>
<dbReference type="AlphaFoldDB" id="A0A2B7XE49"/>
<keyword evidence="7" id="KW-1185">Reference proteome</keyword>
<feature type="region of interest" description="Disordered" evidence="3">
    <location>
        <begin position="616"/>
        <end position="648"/>
    </location>
</feature>
<dbReference type="Pfam" id="PF00867">
    <property type="entry name" value="XPG_I"/>
    <property type="match status" value="1"/>
</dbReference>
<feature type="compositionally biased region" description="Basic and acidic residues" evidence="3">
    <location>
        <begin position="805"/>
        <end position="822"/>
    </location>
</feature>
<gene>
    <name evidence="6" type="ORF">GX51_01986</name>
</gene>
<dbReference type="InterPro" id="IPR006086">
    <property type="entry name" value="XPG-I_dom"/>
</dbReference>
<evidence type="ECO:0000256" key="2">
    <source>
        <dbReference type="ARBA" id="ARBA00022801"/>
    </source>
</evidence>
<feature type="compositionally biased region" description="Polar residues" evidence="3">
    <location>
        <begin position="721"/>
        <end position="731"/>
    </location>
</feature>
<evidence type="ECO:0000256" key="3">
    <source>
        <dbReference type="SAM" id="MobiDB-lite"/>
    </source>
</evidence>
<accession>A0A2B7XE49</accession>
<feature type="domain" description="XPG N-terminal" evidence="5">
    <location>
        <begin position="1"/>
        <end position="110"/>
    </location>
</feature>
<evidence type="ECO:0000259" key="4">
    <source>
        <dbReference type="SMART" id="SM00484"/>
    </source>
</evidence>
<dbReference type="PANTHER" id="PTHR11081:SF75">
    <property type="entry name" value="ENDONUCLEASE, PUTATIVE (AFU_ORTHOLOGUE AFUA_3G13260)-RELATED"/>
    <property type="match status" value="1"/>
</dbReference>
<dbReference type="CDD" id="cd09870">
    <property type="entry name" value="PIN_YEN1"/>
    <property type="match status" value="1"/>
</dbReference>
<dbReference type="InterPro" id="IPR029060">
    <property type="entry name" value="PIN-like_dom_sf"/>
</dbReference>
<proteinExistence type="predicted"/>
<dbReference type="SMART" id="SM00484">
    <property type="entry name" value="XPGI"/>
    <property type="match status" value="1"/>
</dbReference>
<protein>
    <submittedName>
        <fullName evidence="6">Holliday junction resolvase YEN1</fullName>
    </submittedName>
</protein>
<dbReference type="SUPFAM" id="SSF47807">
    <property type="entry name" value="5' to 3' exonuclease, C-terminal subdomain"/>
    <property type="match status" value="1"/>
</dbReference>
<dbReference type="Gene3D" id="1.10.150.20">
    <property type="entry name" value="5' to 3' exonuclease, C-terminal subdomain"/>
    <property type="match status" value="1"/>
</dbReference>
<feature type="compositionally biased region" description="Polar residues" evidence="3">
    <location>
        <begin position="616"/>
        <end position="627"/>
    </location>
</feature>
<dbReference type="SMART" id="SM00485">
    <property type="entry name" value="XPGN"/>
    <property type="match status" value="1"/>
</dbReference>
<feature type="compositionally biased region" description="Basic and acidic residues" evidence="3">
    <location>
        <begin position="436"/>
        <end position="445"/>
    </location>
</feature>
<feature type="domain" description="XPG-I" evidence="4">
    <location>
        <begin position="113"/>
        <end position="189"/>
    </location>
</feature>
<dbReference type="STRING" id="2060905.A0A2B7XE49"/>
<dbReference type="FunFam" id="3.40.50.1010:FF:000051">
    <property type="entry name" value="Rad2-like endonuclease, putative (AFU_orthologue AFUA_3G13260)"/>
    <property type="match status" value="1"/>
</dbReference>
<evidence type="ECO:0000256" key="1">
    <source>
        <dbReference type="ARBA" id="ARBA00022722"/>
    </source>
</evidence>
<dbReference type="OrthoDB" id="2959108at2759"/>
<reference evidence="6 7" key="1">
    <citation type="submission" date="2017-10" db="EMBL/GenBank/DDBJ databases">
        <title>Comparative genomics in systemic dimorphic fungi from Ajellomycetaceae.</title>
        <authorList>
            <person name="Munoz J.F."/>
            <person name="Mcewen J.G."/>
            <person name="Clay O.K."/>
            <person name="Cuomo C.A."/>
        </authorList>
    </citation>
    <scope>NUCLEOTIDE SEQUENCE [LARGE SCALE GENOMIC DNA]</scope>
    <source>
        <strain evidence="6 7">UAMH130</strain>
    </source>
</reference>
<evidence type="ECO:0000259" key="5">
    <source>
        <dbReference type="SMART" id="SM00485"/>
    </source>
</evidence>
<dbReference type="Pfam" id="PF18380">
    <property type="entry name" value="GEN1_C"/>
    <property type="match status" value="1"/>
</dbReference>
<dbReference type="GO" id="GO:0008821">
    <property type="term" value="F:crossover junction DNA endonuclease activity"/>
    <property type="evidence" value="ECO:0007669"/>
    <property type="project" value="InterPro"/>
</dbReference>
<dbReference type="SUPFAM" id="SSF88723">
    <property type="entry name" value="PIN domain-like"/>
    <property type="match status" value="1"/>
</dbReference>